<sequence>MESMRKHEVQYIDRRSNDGGEQDASHAVQVPRGSELNSGRQRDDPHDDLHDSHGNVEKNEHESSDGHQSASNKLHGDCHDDNGHDYSGHDAKGHNGDEYDCLGDRPRSMEILANKYANRDEATITTGSSDATSVREGQSRNDFFNWKGSCTGS</sequence>
<feature type="region of interest" description="Disordered" evidence="1">
    <location>
        <begin position="1"/>
        <end position="104"/>
    </location>
</feature>
<feature type="compositionally biased region" description="Basic and acidic residues" evidence="1">
    <location>
        <begin position="40"/>
        <end position="65"/>
    </location>
</feature>
<comment type="caution">
    <text evidence="2">The sequence shown here is derived from an EMBL/GenBank/DDBJ whole genome shotgun (WGS) entry which is preliminary data.</text>
</comment>
<reference evidence="2" key="1">
    <citation type="submission" date="2023-04" db="EMBL/GenBank/DDBJ databases">
        <title>Phytophthora fragariaefolia NBRC 109709.</title>
        <authorList>
            <person name="Ichikawa N."/>
            <person name="Sato H."/>
            <person name="Tonouchi N."/>
        </authorList>
    </citation>
    <scope>NUCLEOTIDE SEQUENCE</scope>
    <source>
        <strain evidence="2">NBRC 109709</strain>
    </source>
</reference>
<proteinExistence type="predicted"/>
<feature type="compositionally biased region" description="Basic and acidic residues" evidence="1">
    <location>
        <begin position="74"/>
        <end position="104"/>
    </location>
</feature>
<evidence type="ECO:0000313" key="3">
    <source>
        <dbReference type="Proteomes" id="UP001165121"/>
    </source>
</evidence>
<organism evidence="2 3">
    <name type="scientific">Phytophthora fragariaefolia</name>
    <dbReference type="NCBI Taxonomy" id="1490495"/>
    <lineage>
        <taxon>Eukaryota</taxon>
        <taxon>Sar</taxon>
        <taxon>Stramenopiles</taxon>
        <taxon>Oomycota</taxon>
        <taxon>Peronosporomycetes</taxon>
        <taxon>Peronosporales</taxon>
        <taxon>Peronosporaceae</taxon>
        <taxon>Phytophthora</taxon>
    </lineage>
</organism>
<accession>A0A9W7CXH6</accession>
<dbReference type="AlphaFoldDB" id="A0A9W7CXH6"/>
<gene>
    <name evidence="2" type="ORF">Pfra01_001392000</name>
</gene>
<dbReference type="EMBL" id="BSXT01001448">
    <property type="protein sequence ID" value="GMF42476.1"/>
    <property type="molecule type" value="Genomic_DNA"/>
</dbReference>
<name>A0A9W7CXH6_9STRA</name>
<keyword evidence="3" id="KW-1185">Reference proteome</keyword>
<protein>
    <submittedName>
        <fullName evidence="2">Unnamed protein product</fullName>
    </submittedName>
</protein>
<evidence type="ECO:0000256" key="1">
    <source>
        <dbReference type="SAM" id="MobiDB-lite"/>
    </source>
</evidence>
<evidence type="ECO:0000313" key="2">
    <source>
        <dbReference type="EMBL" id="GMF42476.1"/>
    </source>
</evidence>
<feature type="compositionally biased region" description="Basic and acidic residues" evidence="1">
    <location>
        <begin position="1"/>
        <end position="18"/>
    </location>
</feature>
<dbReference type="Proteomes" id="UP001165121">
    <property type="component" value="Unassembled WGS sequence"/>
</dbReference>